<organism evidence="2 3">
    <name type="scientific">Phytophthora infestans</name>
    <name type="common">Potato late blight agent</name>
    <name type="synonym">Botrytis infestans</name>
    <dbReference type="NCBI Taxonomy" id="4787"/>
    <lineage>
        <taxon>Eukaryota</taxon>
        <taxon>Sar</taxon>
        <taxon>Stramenopiles</taxon>
        <taxon>Oomycota</taxon>
        <taxon>Peronosporomycetes</taxon>
        <taxon>Peronosporales</taxon>
        <taxon>Peronosporaceae</taxon>
        <taxon>Phytophthora</taxon>
    </lineage>
</organism>
<protein>
    <submittedName>
        <fullName evidence="2">Chromo (CHRromatin Organization MOdifier) domain</fullName>
    </submittedName>
</protein>
<dbReference type="AlphaFoldDB" id="A0A8S9TSQ6"/>
<sequence length="189" mass="21300">MVLNSLPSPSLGGVALIATMTGLPAMSPTDNLAVPGPTEMATLESIQASQQDHVKNLRKALDEMHRRTNRVSREHTRSKLRVKWCGPAQVTGTVSNWIFEIENLITGQRRKAHSSRRKYYADSSLNGFNNSEAKRHESEVRWRGLSNQEDSWEPADMLLQDVPVAVRAFVKNNRKQSKVRDLGRVLRIT</sequence>
<dbReference type="CDD" id="cd00024">
    <property type="entry name" value="CD_CSD"/>
    <property type="match status" value="1"/>
</dbReference>
<dbReference type="EMBL" id="JAACNO010002942">
    <property type="protein sequence ID" value="KAF4129564.1"/>
    <property type="molecule type" value="Genomic_DNA"/>
</dbReference>
<name>A0A8S9TSQ6_PHYIN</name>
<accession>A0A8S9TSQ6</accession>
<dbReference type="InterPro" id="IPR000953">
    <property type="entry name" value="Chromo/chromo_shadow_dom"/>
</dbReference>
<dbReference type="InterPro" id="IPR016197">
    <property type="entry name" value="Chromo-like_dom_sf"/>
</dbReference>
<dbReference type="InterPro" id="IPR023780">
    <property type="entry name" value="Chromo_domain"/>
</dbReference>
<feature type="domain" description="Chromo" evidence="1">
    <location>
        <begin position="99"/>
        <end position="181"/>
    </location>
</feature>
<dbReference type="Pfam" id="PF00385">
    <property type="entry name" value="Chromo"/>
    <property type="match status" value="1"/>
</dbReference>
<dbReference type="PROSITE" id="PS50013">
    <property type="entry name" value="CHROMO_2"/>
    <property type="match status" value="1"/>
</dbReference>
<comment type="caution">
    <text evidence="2">The sequence shown here is derived from an EMBL/GenBank/DDBJ whole genome shotgun (WGS) entry which is preliminary data.</text>
</comment>
<dbReference type="Proteomes" id="UP000704712">
    <property type="component" value="Unassembled WGS sequence"/>
</dbReference>
<gene>
    <name evidence="2" type="ORF">GN958_ATG21251</name>
</gene>
<evidence type="ECO:0000259" key="1">
    <source>
        <dbReference type="PROSITE" id="PS50013"/>
    </source>
</evidence>
<dbReference type="SUPFAM" id="SSF54160">
    <property type="entry name" value="Chromo domain-like"/>
    <property type="match status" value="1"/>
</dbReference>
<proteinExistence type="predicted"/>
<evidence type="ECO:0000313" key="3">
    <source>
        <dbReference type="Proteomes" id="UP000704712"/>
    </source>
</evidence>
<evidence type="ECO:0000313" key="2">
    <source>
        <dbReference type="EMBL" id="KAF4129564.1"/>
    </source>
</evidence>
<reference evidence="2" key="1">
    <citation type="submission" date="2020-03" db="EMBL/GenBank/DDBJ databases">
        <title>Hybrid Assembly of Korean Phytophthora infestans isolates.</title>
        <authorList>
            <person name="Prokchorchik M."/>
            <person name="Lee Y."/>
            <person name="Seo J."/>
            <person name="Cho J.-H."/>
            <person name="Park Y.-E."/>
            <person name="Jang D.-C."/>
            <person name="Im J.-S."/>
            <person name="Choi J.-G."/>
            <person name="Park H.-J."/>
            <person name="Lee G.-B."/>
            <person name="Lee Y.-G."/>
            <person name="Hong S.-Y."/>
            <person name="Cho K."/>
            <person name="Sohn K.H."/>
        </authorList>
    </citation>
    <scope>NUCLEOTIDE SEQUENCE</scope>
    <source>
        <strain evidence="2">KR_2_A2</strain>
    </source>
</reference>
<dbReference type="Gene3D" id="2.40.50.40">
    <property type="match status" value="1"/>
</dbReference>